<comment type="similarity">
    <text evidence="5 6">Belongs to the VPS28 family.</text>
</comment>
<dbReference type="GO" id="GO:0000813">
    <property type="term" value="C:ESCRT I complex"/>
    <property type="evidence" value="ECO:0007669"/>
    <property type="project" value="UniProtKB-UniRule"/>
</dbReference>
<accession>K1PNV5</accession>
<evidence type="ECO:0000256" key="1">
    <source>
        <dbReference type="ARBA" id="ARBA00004177"/>
    </source>
</evidence>
<dbReference type="InterPro" id="IPR017899">
    <property type="entry name" value="VPS28_C"/>
</dbReference>
<protein>
    <recommendedName>
        <fullName evidence="5">Vacuolar protein sorting-associated protein 28 homolog</fullName>
    </recommendedName>
</protein>
<comment type="function">
    <text evidence="5">Component of the ESCRT-I complex (endosomal sorting complex required for transport I), a regulator of vesicular trafficking process.</text>
</comment>
<evidence type="ECO:0000256" key="4">
    <source>
        <dbReference type="ARBA" id="ARBA00022927"/>
    </source>
</evidence>
<evidence type="ECO:0000313" key="7">
    <source>
        <dbReference type="EMBL" id="EKC18170.1"/>
    </source>
</evidence>
<dbReference type="GO" id="GO:0044877">
    <property type="term" value="F:protein-containing complex binding"/>
    <property type="evidence" value="ECO:0007669"/>
    <property type="project" value="TreeGrafter"/>
</dbReference>
<dbReference type="GO" id="GO:0043328">
    <property type="term" value="P:protein transport to vacuole involved in ubiquitin-dependent protein catabolic process via the multivesicular body sorting pathway"/>
    <property type="evidence" value="ECO:0007669"/>
    <property type="project" value="TreeGrafter"/>
</dbReference>
<dbReference type="SUPFAM" id="SSF140427">
    <property type="entry name" value="VPS28 C-terminal domain-like"/>
    <property type="match status" value="1"/>
</dbReference>
<organism evidence="7">
    <name type="scientific">Magallana gigas</name>
    <name type="common">Pacific oyster</name>
    <name type="synonym">Crassostrea gigas</name>
    <dbReference type="NCBI Taxonomy" id="29159"/>
    <lineage>
        <taxon>Eukaryota</taxon>
        <taxon>Metazoa</taxon>
        <taxon>Spiralia</taxon>
        <taxon>Lophotrochozoa</taxon>
        <taxon>Mollusca</taxon>
        <taxon>Bivalvia</taxon>
        <taxon>Autobranchia</taxon>
        <taxon>Pteriomorphia</taxon>
        <taxon>Ostreida</taxon>
        <taxon>Ostreoidea</taxon>
        <taxon>Ostreidae</taxon>
        <taxon>Magallana</taxon>
    </lineage>
</organism>
<dbReference type="PROSITE" id="PS51310">
    <property type="entry name" value="VPS28_C"/>
    <property type="match status" value="1"/>
</dbReference>
<dbReference type="InterPro" id="IPR037206">
    <property type="entry name" value="VPS28_C_sf"/>
</dbReference>
<dbReference type="InterPro" id="IPR007143">
    <property type="entry name" value="Vps28"/>
</dbReference>
<keyword evidence="4 5" id="KW-0653">Protein transport</keyword>
<evidence type="ECO:0000256" key="3">
    <source>
        <dbReference type="ARBA" id="ARBA00022753"/>
    </source>
</evidence>
<gene>
    <name evidence="7" type="ORF">CGI_10014658</name>
</gene>
<evidence type="ECO:0000256" key="5">
    <source>
        <dbReference type="PIRNR" id="PIRNR017535"/>
    </source>
</evidence>
<dbReference type="AlphaFoldDB" id="K1PNV5"/>
<dbReference type="HOGENOM" id="CLU_076417_2_0_1"/>
<dbReference type="InParanoid" id="K1PNV5"/>
<dbReference type="Gene3D" id="1.20.120.1130">
    <property type="match status" value="1"/>
</dbReference>
<dbReference type="InterPro" id="IPR037202">
    <property type="entry name" value="ESCRT_assembly_dom"/>
</dbReference>
<dbReference type="EMBL" id="JH816681">
    <property type="protein sequence ID" value="EKC18170.1"/>
    <property type="molecule type" value="Genomic_DNA"/>
</dbReference>
<dbReference type="PANTHER" id="PTHR12937">
    <property type="entry name" value="VACUOLAR PROTEIN SORTING 28, ISOFORM 2 VPS28"/>
    <property type="match status" value="1"/>
</dbReference>
<dbReference type="FunFam" id="1.20.1440.200:FF:000001">
    <property type="entry name" value="Vacuolar protein sorting-associated protein 28 homolog"/>
    <property type="match status" value="1"/>
</dbReference>
<dbReference type="PANTHER" id="PTHR12937:SF0">
    <property type="entry name" value="VACUOLAR PROTEIN SORTING-ASSOCIATED PROTEIN 28 HOMOLOG"/>
    <property type="match status" value="1"/>
</dbReference>
<dbReference type="SUPFAM" id="SSF140111">
    <property type="entry name" value="Endosomal sorting complex assembly domain"/>
    <property type="match status" value="1"/>
</dbReference>
<keyword evidence="2 5" id="KW-0813">Transport</keyword>
<dbReference type="Gene3D" id="1.20.1440.200">
    <property type="match status" value="1"/>
</dbReference>
<proteinExistence type="inferred from homology"/>
<dbReference type="InterPro" id="IPR038358">
    <property type="entry name" value="VPS28_N_sf"/>
</dbReference>
<evidence type="ECO:0000256" key="6">
    <source>
        <dbReference type="PROSITE-ProRule" id="PRU00642"/>
    </source>
</evidence>
<name>K1PNV5_MAGGI</name>
<dbReference type="PROSITE" id="PS51313">
    <property type="entry name" value="VPS28_N"/>
    <property type="match status" value="1"/>
</dbReference>
<dbReference type="InterPro" id="IPR017898">
    <property type="entry name" value="VPS28_N"/>
</dbReference>
<dbReference type="FunFam" id="1.20.120.1130:FF:000001">
    <property type="entry name" value="Vacuolar protein sorting-associated protein 28 homolog"/>
    <property type="match status" value="1"/>
</dbReference>
<reference evidence="7" key="1">
    <citation type="journal article" date="2012" name="Nature">
        <title>The oyster genome reveals stress adaptation and complexity of shell formation.</title>
        <authorList>
            <person name="Zhang G."/>
            <person name="Fang X."/>
            <person name="Guo X."/>
            <person name="Li L."/>
            <person name="Luo R."/>
            <person name="Xu F."/>
            <person name="Yang P."/>
            <person name="Zhang L."/>
            <person name="Wang X."/>
            <person name="Qi H."/>
            <person name="Xiong Z."/>
            <person name="Que H."/>
            <person name="Xie Y."/>
            <person name="Holland P.W."/>
            <person name="Paps J."/>
            <person name="Zhu Y."/>
            <person name="Wu F."/>
            <person name="Chen Y."/>
            <person name="Wang J."/>
            <person name="Peng C."/>
            <person name="Meng J."/>
            <person name="Yang L."/>
            <person name="Liu J."/>
            <person name="Wen B."/>
            <person name="Zhang N."/>
            <person name="Huang Z."/>
            <person name="Zhu Q."/>
            <person name="Feng Y."/>
            <person name="Mount A."/>
            <person name="Hedgecock D."/>
            <person name="Xu Z."/>
            <person name="Liu Y."/>
            <person name="Domazet-Loso T."/>
            <person name="Du Y."/>
            <person name="Sun X."/>
            <person name="Zhang S."/>
            <person name="Liu B."/>
            <person name="Cheng P."/>
            <person name="Jiang X."/>
            <person name="Li J."/>
            <person name="Fan D."/>
            <person name="Wang W."/>
            <person name="Fu W."/>
            <person name="Wang T."/>
            <person name="Wang B."/>
            <person name="Zhang J."/>
            <person name="Peng Z."/>
            <person name="Li Y."/>
            <person name="Li N."/>
            <person name="Wang J."/>
            <person name="Chen M."/>
            <person name="He Y."/>
            <person name="Tan F."/>
            <person name="Song X."/>
            <person name="Zheng Q."/>
            <person name="Huang R."/>
            <person name="Yang H."/>
            <person name="Du X."/>
            <person name="Chen L."/>
            <person name="Yang M."/>
            <person name="Gaffney P.M."/>
            <person name="Wang S."/>
            <person name="Luo L."/>
            <person name="She Z."/>
            <person name="Ming Y."/>
            <person name="Huang W."/>
            <person name="Zhang S."/>
            <person name="Huang B."/>
            <person name="Zhang Y."/>
            <person name="Qu T."/>
            <person name="Ni P."/>
            <person name="Miao G."/>
            <person name="Wang J."/>
            <person name="Wang Q."/>
            <person name="Steinberg C.E."/>
            <person name="Wang H."/>
            <person name="Li N."/>
            <person name="Qian L."/>
            <person name="Zhang G."/>
            <person name="Li Y."/>
            <person name="Yang H."/>
            <person name="Liu X."/>
            <person name="Wang J."/>
            <person name="Yin Y."/>
            <person name="Wang J."/>
        </authorList>
    </citation>
    <scope>NUCLEOTIDE SEQUENCE [LARGE SCALE GENOMIC DNA]</scope>
    <source>
        <strain evidence="7">05x7-T-G4-1.051#20</strain>
    </source>
</reference>
<dbReference type="Pfam" id="PF03997">
    <property type="entry name" value="VPS28"/>
    <property type="match status" value="1"/>
</dbReference>
<dbReference type="PIRSF" id="PIRSF017535">
    <property type="entry name" value="VPS28"/>
    <property type="match status" value="1"/>
</dbReference>
<comment type="subcellular location">
    <subcellularLocation>
        <location evidence="1">Endosome</location>
    </subcellularLocation>
</comment>
<dbReference type="FunCoup" id="K1PNV5">
    <property type="interactions" value="1424"/>
</dbReference>
<evidence type="ECO:0000256" key="2">
    <source>
        <dbReference type="ARBA" id="ARBA00022448"/>
    </source>
</evidence>
<keyword evidence="3 5" id="KW-0967">Endosome</keyword>
<sequence length="222" mass="25616">MNVVVIVHEQATQKEETTPLKEVKLSKSAREREKYDNMAELYAVINTLQSLEKAYIKDAVQPREYTGACSKLLVQYKAAFKLVQGDFSTVEQFMKKYRLDCSAALERIKEDRPITIKDGISQGNTSKAIADIVSLFITVMDTLRLEIRAMDKLQPDLKELMETMNRLSILPRDFEGTQKVKKWLDIFDEMSASEELDDNQVRQILFDLDSAYNAFNRILHDH</sequence>